<comment type="function">
    <text evidence="4">Binds to the hairpin form of the viral telomeric sequence. Might direct genome encapsidation into the virus particle.</text>
</comment>
<name>A0A068EGW0_9POXV</name>
<dbReference type="GO" id="GO:0003677">
    <property type="term" value="F:DNA binding"/>
    <property type="evidence" value="ECO:0007669"/>
    <property type="project" value="UniProtKB-KW"/>
</dbReference>
<comment type="subcellular location">
    <subcellularLocation>
        <location evidence="1">Virion</location>
    </subcellularLocation>
</comment>
<accession>A0A068EGW0</accession>
<evidence type="ECO:0000256" key="2">
    <source>
        <dbReference type="ARBA" id="ARBA00022844"/>
    </source>
</evidence>
<feature type="domain" description="Poxvirus F5/Telomere-binding protein I6" evidence="5">
    <location>
        <begin position="30"/>
        <end position="352"/>
    </location>
</feature>
<reference evidence="7 8" key="1">
    <citation type="journal article" date="2014" name="BMC Genomics">
        <title>The complete genome sequences of poxviruses isolated from a penguin and a pigeon in South Africa and comparison to other sequenced avipoxviruses.</title>
        <authorList>
            <person name="Offerman K."/>
            <person name="Carulei O."/>
            <person name="van der Walt A.P."/>
            <person name="Douglass N."/>
            <person name="Williamson A.L."/>
        </authorList>
    </citation>
    <scope>NUCLEOTIDE SEQUENCE [LARGE SCALE GENOMIC DNA]</scope>
    <source>
        <strain evidence="7">FeP2</strain>
    </source>
</reference>
<dbReference type="RefSeq" id="YP_009046317.1">
    <property type="nucleotide sequence ID" value="NC_024447.1"/>
</dbReference>
<evidence type="ECO:0000259" key="5">
    <source>
        <dbReference type="Pfam" id="PF04595"/>
    </source>
</evidence>
<sequence>MDNFLKQISSNVKKPIAELEDPDAVIKFYYMNISFNFPDLYYCNNNLFDKPENSLLDISKSLLMLNSFSHECFILQDLLRVIRRYGHVYDVYFLPIGWLVGNGEESPKYHASIKLIRSNTQEIIDGIVRRQLSQYGIQGDNLLISVDSSNEVGINRHSIIGARQLQPVCVVSFYPFDPEHKVFFVIYVGRYKDKYCGISYVADREDMYKVINRIYPYVSCFYLVSDGIINFHTTPVANHTRNIKPLPVNYCNTLCEIIYDFEYLKFDQGVMSIPVFMPFVPKQFVSIINLPDDIPITCTASNNIEYITHIDNKKLKRILIIIKDKFLKGTIMQGTFKKVNLVRHKKYTYTITYSSFDCPKLENTKSSSPSTCNKAILDGRRYITKTFNVTI</sequence>
<keyword evidence="2" id="KW-0946">Virion</keyword>
<evidence type="ECO:0000313" key="7">
    <source>
        <dbReference type="EMBL" id="AID46593.1"/>
    </source>
</evidence>
<dbReference type="InterPro" id="IPR022219">
    <property type="entry name" value="Poxvirus_I6_C"/>
</dbReference>
<dbReference type="Pfam" id="PF04595">
    <property type="entry name" value="Pox_I6"/>
    <property type="match status" value="1"/>
</dbReference>
<keyword evidence="8" id="KW-1185">Reference proteome</keyword>
<dbReference type="KEGG" id="vg:19737810"/>
<dbReference type="Proteomes" id="UP000101521">
    <property type="component" value="Segment"/>
</dbReference>
<evidence type="ECO:0000256" key="4">
    <source>
        <dbReference type="ARBA" id="ARBA00025415"/>
    </source>
</evidence>
<dbReference type="EMBL" id="KJ801920">
    <property type="protein sequence ID" value="AID46593.1"/>
    <property type="molecule type" value="Genomic_DNA"/>
</dbReference>
<evidence type="ECO:0000256" key="3">
    <source>
        <dbReference type="ARBA" id="ARBA00023125"/>
    </source>
</evidence>
<feature type="domain" description="Poxvirus I6 C-terminal" evidence="6">
    <location>
        <begin position="354"/>
        <end position="388"/>
    </location>
</feature>
<dbReference type="GeneID" id="19737810"/>
<keyword evidence="3 7" id="KW-0238">DNA-binding</keyword>
<evidence type="ECO:0000313" key="8">
    <source>
        <dbReference type="Proteomes" id="UP000101521"/>
    </source>
</evidence>
<evidence type="ECO:0000259" key="6">
    <source>
        <dbReference type="Pfam" id="PF12562"/>
    </source>
</evidence>
<dbReference type="GO" id="GO:0044423">
    <property type="term" value="C:virion component"/>
    <property type="evidence" value="ECO:0007669"/>
    <property type="project" value="UniProtKB-KW"/>
</dbReference>
<gene>
    <name evidence="7" type="ORF">fep_085</name>
</gene>
<protein>
    <submittedName>
        <fullName evidence="7">DNA-binding protein</fullName>
    </submittedName>
</protein>
<evidence type="ECO:0000256" key="1">
    <source>
        <dbReference type="ARBA" id="ARBA00004328"/>
    </source>
</evidence>
<dbReference type="Pfam" id="PF12562">
    <property type="entry name" value="Pox_I6_C"/>
    <property type="match status" value="1"/>
</dbReference>
<organism evidence="7 8">
    <name type="scientific">Pigeonpox virus</name>
    <dbReference type="NCBI Taxonomy" id="10264"/>
    <lineage>
        <taxon>Viruses</taxon>
        <taxon>Varidnaviria</taxon>
        <taxon>Bamfordvirae</taxon>
        <taxon>Nucleocytoviricota</taxon>
        <taxon>Pokkesviricetes</taxon>
        <taxon>Chitovirales</taxon>
        <taxon>Poxviridae</taxon>
        <taxon>Chordopoxvirinae</taxon>
        <taxon>Avipoxvirus</taxon>
        <taxon>Avipoxvirus pigeonpox</taxon>
    </lineage>
</organism>
<proteinExistence type="predicted"/>
<dbReference type="GO" id="GO:0016032">
    <property type="term" value="P:viral process"/>
    <property type="evidence" value="ECO:0007669"/>
    <property type="project" value="InterPro"/>
</dbReference>
<dbReference type="InterPro" id="IPR007674">
    <property type="entry name" value="Poxvirus_F5/I6_dom"/>
</dbReference>